<evidence type="ECO:0000313" key="7">
    <source>
        <dbReference type="EMBL" id="MRH77129.1"/>
    </source>
</evidence>
<evidence type="ECO:0000256" key="2">
    <source>
        <dbReference type="ARBA" id="ARBA00023125"/>
    </source>
</evidence>
<sequence>MRHALIVDADPIARNRLLNALISLRPSLIVCAEATLANARKRIKQRMPGILITDFYLSDGSGLQLLEQVRGLQPKAPRLIFSNNSDEDHVMQAFRIGVDGFLLKKENDQSLRQLLRSIFRGEPALSPEIARLMITLLKLKQAQPPHQSSAVRLKDPNDAGLTQRELEVLALLARGMDRHQVGEALAIRASTVAGHVKSIYLKLNVRSRAEATLAAVNMGLVQTINGEPSPTSMLP</sequence>
<dbReference type="RefSeq" id="WP_153718208.1">
    <property type="nucleotide sequence ID" value="NZ_WJPP01000001.1"/>
</dbReference>
<dbReference type="InterPro" id="IPR011006">
    <property type="entry name" value="CheY-like_superfamily"/>
</dbReference>
<dbReference type="GO" id="GO:0006355">
    <property type="term" value="P:regulation of DNA-templated transcription"/>
    <property type="evidence" value="ECO:0007669"/>
    <property type="project" value="InterPro"/>
</dbReference>
<dbReference type="CDD" id="cd06170">
    <property type="entry name" value="LuxR_C_like"/>
    <property type="match status" value="1"/>
</dbReference>
<dbReference type="PANTHER" id="PTHR43214">
    <property type="entry name" value="TWO-COMPONENT RESPONSE REGULATOR"/>
    <property type="match status" value="1"/>
</dbReference>
<feature type="modified residue" description="4-aspartylphosphate" evidence="4">
    <location>
        <position position="54"/>
    </location>
</feature>
<dbReference type="Pfam" id="PF00196">
    <property type="entry name" value="GerE"/>
    <property type="match status" value="1"/>
</dbReference>
<dbReference type="Pfam" id="PF00072">
    <property type="entry name" value="Response_reg"/>
    <property type="match status" value="1"/>
</dbReference>
<dbReference type="GO" id="GO:0003677">
    <property type="term" value="F:DNA binding"/>
    <property type="evidence" value="ECO:0007669"/>
    <property type="project" value="UniProtKB-KW"/>
</dbReference>
<dbReference type="InterPro" id="IPR001789">
    <property type="entry name" value="Sig_transdc_resp-reg_receiver"/>
</dbReference>
<keyword evidence="8" id="KW-1185">Reference proteome</keyword>
<dbReference type="PRINTS" id="PR00038">
    <property type="entry name" value="HTHLUXR"/>
</dbReference>
<accession>A0A6N7QP31</accession>
<dbReference type="EMBL" id="WJPP01000001">
    <property type="protein sequence ID" value="MRH77129.1"/>
    <property type="molecule type" value="Genomic_DNA"/>
</dbReference>
<dbReference type="Proteomes" id="UP000433788">
    <property type="component" value="Unassembled WGS sequence"/>
</dbReference>
<keyword evidence="2" id="KW-0238">DNA-binding</keyword>
<evidence type="ECO:0000259" key="5">
    <source>
        <dbReference type="PROSITE" id="PS50043"/>
    </source>
</evidence>
<comment type="caution">
    <text evidence="7">The sequence shown here is derived from an EMBL/GenBank/DDBJ whole genome shotgun (WGS) entry which is preliminary data.</text>
</comment>
<name>A0A6N7QP31_9GAMM</name>
<dbReference type="SMART" id="SM00421">
    <property type="entry name" value="HTH_LUXR"/>
    <property type="match status" value="1"/>
</dbReference>
<protein>
    <submittedName>
        <fullName evidence="7">Response regulator</fullName>
    </submittedName>
</protein>
<dbReference type="PANTHER" id="PTHR43214:SF41">
    <property type="entry name" value="NITRATE_NITRITE RESPONSE REGULATOR PROTEIN NARP"/>
    <property type="match status" value="1"/>
</dbReference>
<dbReference type="SMART" id="SM00448">
    <property type="entry name" value="REC"/>
    <property type="match status" value="1"/>
</dbReference>
<gene>
    <name evidence="7" type="ORF">GH984_00180</name>
</gene>
<evidence type="ECO:0000256" key="3">
    <source>
        <dbReference type="ARBA" id="ARBA00023163"/>
    </source>
</evidence>
<dbReference type="InterPro" id="IPR039420">
    <property type="entry name" value="WalR-like"/>
</dbReference>
<feature type="domain" description="HTH luxR-type" evidence="5">
    <location>
        <begin position="154"/>
        <end position="219"/>
    </location>
</feature>
<dbReference type="GO" id="GO:0000160">
    <property type="term" value="P:phosphorelay signal transduction system"/>
    <property type="evidence" value="ECO:0007669"/>
    <property type="project" value="InterPro"/>
</dbReference>
<dbReference type="InterPro" id="IPR000792">
    <property type="entry name" value="Tscrpt_reg_LuxR_C"/>
</dbReference>
<dbReference type="SUPFAM" id="SSF52172">
    <property type="entry name" value="CheY-like"/>
    <property type="match status" value="1"/>
</dbReference>
<dbReference type="Gene3D" id="3.40.50.2300">
    <property type="match status" value="1"/>
</dbReference>
<dbReference type="CDD" id="cd00156">
    <property type="entry name" value="REC"/>
    <property type="match status" value="1"/>
</dbReference>
<dbReference type="SUPFAM" id="SSF46894">
    <property type="entry name" value="C-terminal effector domain of the bipartite response regulators"/>
    <property type="match status" value="1"/>
</dbReference>
<evidence type="ECO:0000313" key="8">
    <source>
        <dbReference type="Proteomes" id="UP000433788"/>
    </source>
</evidence>
<organism evidence="7 8">
    <name type="scientific">Spiribacter salilacus</name>
    <dbReference type="NCBI Taxonomy" id="2664894"/>
    <lineage>
        <taxon>Bacteria</taxon>
        <taxon>Pseudomonadati</taxon>
        <taxon>Pseudomonadota</taxon>
        <taxon>Gammaproteobacteria</taxon>
        <taxon>Chromatiales</taxon>
        <taxon>Ectothiorhodospiraceae</taxon>
        <taxon>Spiribacter</taxon>
    </lineage>
</organism>
<evidence type="ECO:0000256" key="1">
    <source>
        <dbReference type="ARBA" id="ARBA00023015"/>
    </source>
</evidence>
<dbReference type="AlphaFoldDB" id="A0A6N7QP31"/>
<keyword evidence="3" id="KW-0804">Transcription</keyword>
<keyword evidence="4" id="KW-0597">Phosphoprotein</keyword>
<dbReference type="PROSITE" id="PS50110">
    <property type="entry name" value="RESPONSE_REGULATORY"/>
    <property type="match status" value="1"/>
</dbReference>
<evidence type="ECO:0000256" key="4">
    <source>
        <dbReference type="PROSITE-ProRule" id="PRU00169"/>
    </source>
</evidence>
<proteinExistence type="predicted"/>
<keyword evidence="1" id="KW-0805">Transcription regulation</keyword>
<reference evidence="7 8" key="1">
    <citation type="submission" date="2019-11" db="EMBL/GenBank/DDBJ databases">
        <authorList>
            <person name="Zhang X.Y."/>
        </authorList>
    </citation>
    <scope>NUCLEOTIDE SEQUENCE [LARGE SCALE GENOMIC DNA]</scope>
    <source>
        <strain evidence="7 8">C176</strain>
    </source>
</reference>
<dbReference type="InterPro" id="IPR016032">
    <property type="entry name" value="Sig_transdc_resp-reg_C-effctor"/>
</dbReference>
<feature type="domain" description="Response regulatory" evidence="6">
    <location>
        <begin position="3"/>
        <end position="119"/>
    </location>
</feature>
<evidence type="ECO:0000259" key="6">
    <source>
        <dbReference type="PROSITE" id="PS50110"/>
    </source>
</evidence>
<dbReference type="PROSITE" id="PS50043">
    <property type="entry name" value="HTH_LUXR_2"/>
    <property type="match status" value="1"/>
</dbReference>